<organism evidence="2">
    <name type="scientific">Siphoviridae sp. ctbrg2</name>
    <dbReference type="NCBI Taxonomy" id="2823589"/>
    <lineage>
        <taxon>Viruses</taxon>
        <taxon>Duplodnaviria</taxon>
        <taxon>Heunggongvirae</taxon>
        <taxon>Uroviricota</taxon>
        <taxon>Caudoviricetes</taxon>
    </lineage>
</organism>
<feature type="region of interest" description="Disordered" evidence="1">
    <location>
        <begin position="16"/>
        <end position="35"/>
    </location>
</feature>
<dbReference type="EMBL" id="BK014711">
    <property type="protein sequence ID" value="DAD68889.1"/>
    <property type="molecule type" value="Genomic_DNA"/>
</dbReference>
<sequence>MQSCIRIAVRQDTSGNNAATLTSDNLSSPNSFHFY</sequence>
<evidence type="ECO:0000313" key="2">
    <source>
        <dbReference type="EMBL" id="DAD68889.1"/>
    </source>
</evidence>
<evidence type="ECO:0000256" key="1">
    <source>
        <dbReference type="SAM" id="MobiDB-lite"/>
    </source>
</evidence>
<name>A0A8S5LGF6_9CAUD</name>
<proteinExistence type="predicted"/>
<protein>
    <submittedName>
        <fullName evidence="2">Uncharacterized protein</fullName>
    </submittedName>
</protein>
<accession>A0A8S5LGF6</accession>
<reference evidence="2" key="1">
    <citation type="journal article" date="2021" name="Proc. Natl. Acad. Sci. U.S.A.">
        <title>A Catalog of Tens of Thousands of Viruses from Human Metagenomes Reveals Hidden Associations with Chronic Diseases.</title>
        <authorList>
            <person name="Tisza M.J."/>
            <person name="Buck C.B."/>
        </authorList>
    </citation>
    <scope>NUCLEOTIDE SEQUENCE</scope>
    <source>
        <strain evidence="2">Ctbrg2</strain>
    </source>
</reference>